<dbReference type="GO" id="GO:0003984">
    <property type="term" value="F:acetolactate synthase activity"/>
    <property type="evidence" value="ECO:0007669"/>
    <property type="project" value="UniProtKB-EC"/>
</dbReference>
<dbReference type="Pfam" id="PF02775">
    <property type="entry name" value="TPP_enzyme_C"/>
    <property type="match status" value="1"/>
</dbReference>
<dbReference type="GO" id="GO:0000287">
    <property type="term" value="F:magnesium ion binding"/>
    <property type="evidence" value="ECO:0007669"/>
    <property type="project" value="InterPro"/>
</dbReference>
<evidence type="ECO:0000256" key="3">
    <source>
        <dbReference type="ARBA" id="ARBA00007812"/>
    </source>
</evidence>
<dbReference type="SUPFAM" id="SSF52518">
    <property type="entry name" value="Thiamin diphosphate-binding fold (THDP-binding)"/>
    <property type="match status" value="2"/>
</dbReference>
<dbReference type="UniPathway" id="UPA00049">
    <property type="reaction ID" value="UER00059"/>
</dbReference>
<evidence type="ECO:0000256" key="7">
    <source>
        <dbReference type="ARBA" id="ARBA00023052"/>
    </source>
</evidence>
<dbReference type="CDD" id="cd00568">
    <property type="entry name" value="TPP_enzymes"/>
    <property type="match status" value="1"/>
</dbReference>
<feature type="region of interest" description="Disordered" evidence="11">
    <location>
        <begin position="342"/>
        <end position="401"/>
    </location>
</feature>
<evidence type="ECO:0000256" key="10">
    <source>
        <dbReference type="RuleBase" id="RU362132"/>
    </source>
</evidence>
<dbReference type="Pfam" id="PF02776">
    <property type="entry name" value="TPP_enzyme_N"/>
    <property type="match status" value="1"/>
</dbReference>
<feature type="transmembrane region" description="Helical" evidence="12">
    <location>
        <begin position="463"/>
        <end position="485"/>
    </location>
</feature>
<dbReference type="SUPFAM" id="SSF52467">
    <property type="entry name" value="DHS-like NAD/FAD-binding domain"/>
    <property type="match status" value="1"/>
</dbReference>
<dbReference type="InterPro" id="IPR045229">
    <property type="entry name" value="TPP_enz"/>
</dbReference>
<evidence type="ECO:0000256" key="12">
    <source>
        <dbReference type="SAM" id="Phobius"/>
    </source>
</evidence>
<protein>
    <recommendedName>
        <fullName evidence="4">acetolactate synthase</fullName>
        <ecNumber evidence="4">2.2.1.6</ecNumber>
    </recommendedName>
</protein>
<dbReference type="InterPro" id="IPR029061">
    <property type="entry name" value="THDP-binding"/>
</dbReference>
<evidence type="ECO:0000313" key="17">
    <source>
        <dbReference type="Proteomes" id="UP000255355"/>
    </source>
</evidence>
<dbReference type="PANTHER" id="PTHR18968">
    <property type="entry name" value="THIAMINE PYROPHOSPHATE ENZYMES"/>
    <property type="match status" value="1"/>
</dbReference>
<feature type="domain" description="Thiamine pyrophosphate enzyme central" evidence="13">
    <location>
        <begin position="200"/>
        <end position="328"/>
    </location>
</feature>
<dbReference type="GO" id="GO:0050660">
    <property type="term" value="F:flavin adenine dinucleotide binding"/>
    <property type="evidence" value="ECO:0007669"/>
    <property type="project" value="TreeGrafter"/>
</dbReference>
<dbReference type="GO" id="GO:0009099">
    <property type="term" value="P:L-valine biosynthetic process"/>
    <property type="evidence" value="ECO:0007669"/>
    <property type="project" value="UniProtKB-UniPathway"/>
</dbReference>
<dbReference type="RefSeq" id="WP_068026196.1">
    <property type="nucleotide sequence ID" value="NZ_QQAZ01000010.1"/>
</dbReference>
<dbReference type="STRING" id="1210089.GCA_001613165_05679"/>
<dbReference type="EMBL" id="QQAZ01000010">
    <property type="protein sequence ID" value="RDI46821.1"/>
    <property type="molecule type" value="Genomic_DNA"/>
</dbReference>
<keyword evidence="5" id="KW-0285">Flavoprotein</keyword>
<comment type="catalytic activity">
    <reaction evidence="9">
        <text>2 pyruvate + H(+) = (2S)-2-acetolactate + CO2</text>
        <dbReference type="Rhea" id="RHEA:25249"/>
        <dbReference type="ChEBI" id="CHEBI:15361"/>
        <dbReference type="ChEBI" id="CHEBI:15378"/>
        <dbReference type="ChEBI" id="CHEBI:16526"/>
        <dbReference type="ChEBI" id="CHEBI:58476"/>
        <dbReference type="EC" id="2.2.1.6"/>
    </reaction>
</comment>
<keyword evidence="7 10" id="KW-0786">Thiamine pyrophosphate</keyword>
<dbReference type="GO" id="GO:0009097">
    <property type="term" value="P:isoleucine biosynthetic process"/>
    <property type="evidence" value="ECO:0007669"/>
    <property type="project" value="UniProtKB-UniPathway"/>
</dbReference>
<keyword evidence="17" id="KW-1185">Reference proteome</keyword>
<dbReference type="Pfam" id="PF00205">
    <property type="entry name" value="TPP_enzyme_M"/>
    <property type="match status" value="1"/>
</dbReference>
<evidence type="ECO:0000259" key="15">
    <source>
        <dbReference type="Pfam" id="PF02776"/>
    </source>
</evidence>
<evidence type="ECO:0000256" key="8">
    <source>
        <dbReference type="ARBA" id="ARBA00023304"/>
    </source>
</evidence>
<feature type="domain" description="Thiamine pyrophosphate enzyme N-terminal TPP-binding" evidence="15">
    <location>
        <begin position="5"/>
        <end position="115"/>
    </location>
</feature>
<keyword evidence="12" id="KW-1133">Transmembrane helix</keyword>
<dbReference type="Gene3D" id="3.40.50.970">
    <property type="match status" value="2"/>
</dbReference>
<dbReference type="Gene3D" id="3.40.50.1220">
    <property type="entry name" value="TPP-binding domain"/>
    <property type="match status" value="1"/>
</dbReference>
<organism evidence="16 17">
    <name type="scientific">Nocardia mexicana</name>
    <dbReference type="NCBI Taxonomy" id="279262"/>
    <lineage>
        <taxon>Bacteria</taxon>
        <taxon>Bacillati</taxon>
        <taxon>Actinomycetota</taxon>
        <taxon>Actinomycetes</taxon>
        <taxon>Mycobacteriales</taxon>
        <taxon>Nocardiaceae</taxon>
        <taxon>Nocardia</taxon>
    </lineage>
</organism>
<dbReference type="InterPro" id="IPR011766">
    <property type="entry name" value="TPP_enzyme_TPP-bd"/>
</dbReference>
<feature type="domain" description="Thiamine pyrophosphate enzyme TPP-binding" evidence="14">
    <location>
        <begin position="443"/>
        <end position="598"/>
    </location>
</feature>
<evidence type="ECO:0000259" key="13">
    <source>
        <dbReference type="Pfam" id="PF00205"/>
    </source>
</evidence>
<keyword evidence="8" id="KW-0028">Amino-acid biosynthesis</keyword>
<dbReference type="InterPro" id="IPR012001">
    <property type="entry name" value="Thiamin_PyroP_enz_TPP-bd_dom"/>
</dbReference>
<keyword evidence="12" id="KW-0472">Membrane</keyword>
<dbReference type="EC" id="2.2.1.6" evidence="4"/>
<sequence length="619" mass="64550">MPTRAVDYLVQAVATLGVRHIFGVDGANIEDLYDAIFDSPHDITGVVAKHEFSAATMADGYARSTGRLGVVCATSGGGAMNLVAGLTESFASRVPVLALVGQAPTTLEGRGAFQDSSGLAGTFDAARLFEQISRYCARVDAIEALPWHLARAVAAARRGGPAVLLLPKDVQQADVGDLPPFRPPRPMHTRDQAGLDRVRAALRAARATGKIVIIAGDQVARNDARDELQRLAVVLDAAVGVAPDAKDVYAQDEPGFCGVAGSMGHPELIDAVRHAALCLLIGTRMPVTARAGLDEALSYPAVASVGAEPPHVESVHATASDLRSVLAELLGGLVFDELAPVEPASPSSGPVAPLSESASPLSAPASHYSRRTPGPRGEAVHKGPVSIPASAGTTGELGATATGGVRSLTALEVPPSTGPGLRYRDIVETLNAALEPGTDVFADAGNTGASVVHHLRLPPGGRFVVALGMGGMGYAFGAGIGSAFARRHRHGGGVRRTVVVAGDGAFFMHGMEIHTAIEHRLPVTFVVLNNNAHAMCITREQLYYGDRYSFNRFRPAHLGDGLAAMFPELPSYSPTGTGELAAVLDRCFETAGPSFISIECDPDEIPPFTPFLSVPRRNP</sequence>
<dbReference type="OrthoDB" id="2254214at2"/>
<feature type="compositionally biased region" description="Low complexity" evidence="11">
    <location>
        <begin position="350"/>
        <end position="366"/>
    </location>
</feature>
<reference evidence="16 17" key="1">
    <citation type="submission" date="2018-07" db="EMBL/GenBank/DDBJ databases">
        <title>Genomic Encyclopedia of Type Strains, Phase IV (KMG-IV): sequencing the most valuable type-strain genomes for metagenomic binning, comparative biology and taxonomic classification.</title>
        <authorList>
            <person name="Goeker M."/>
        </authorList>
    </citation>
    <scope>NUCLEOTIDE SEQUENCE [LARGE SCALE GENOMIC DNA]</scope>
    <source>
        <strain evidence="16 17">DSM 44952</strain>
    </source>
</reference>
<keyword evidence="6" id="KW-0274">FAD</keyword>
<dbReference type="AlphaFoldDB" id="A0A370GTJ7"/>
<evidence type="ECO:0000256" key="9">
    <source>
        <dbReference type="ARBA" id="ARBA00048670"/>
    </source>
</evidence>
<dbReference type="InterPro" id="IPR012000">
    <property type="entry name" value="Thiamin_PyroP_enz_cen_dom"/>
</dbReference>
<evidence type="ECO:0000259" key="14">
    <source>
        <dbReference type="Pfam" id="PF02775"/>
    </source>
</evidence>
<evidence type="ECO:0000313" key="16">
    <source>
        <dbReference type="EMBL" id="RDI46821.1"/>
    </source>
</evidence>
<comment type="pathway">
    <text evidence="2">Amino-acid biosynthesis; L-valine biosynthesis; L-valine from pyruvate: step 1/4.</text>
</comment>
<dbReference type="PANTHER" id="PTHR18968:SF13">
    <property type="entry name" value="ACETOLACTATE SYNTHASE CATALYTIC SUBUNIT, MITOCHONDRIAL"/>
    <property type="match status" value="1"/>
</dbReference>
<dbReference type="Proteomes" id="UP000255355">
    <property type="component" value="Unassembled WGS sequence"/>
</dbReference>
<comment type="caution">
    <text evidence="16">The sequence shown here is derived from an EMBL/GenBank/DDBJ whole genome shotgun (WGS) entry which is preliminary data.</text>
</comment>
<evidence type="ECO:0000256" key="6">
    <source>
        <dbReference type="ARBA" id="ARBA00022827"/>
    </source>
</evidence>
<evidence type="ECO:0000256" key="2">
    <source>
        <dbReference type="ARBA" id="ARBA00005025"/>
    </source>
</evidence>
<dbReference type="CDD" id="cd07035">
    <property type="entry name" value="TPP_PYR_POX_like"/>
    <property type="match status" value="1"/>
</dbReference>
<comment type="similarity">
    <text evidence="3 10">Belongs to the TPP enzyme family.</text>
</comment>
<feature type="compositionally biased region" description="Low complexity" evidence="11">
    <location>
        <begin position="389"/>
        <end position="401"/>
    </location>
</feature>
<evidence type="ECO:0000256" key="4">
    <source>
        <dbReference type="ARBA" id="ARBA00013145"/>
    </source>
</evidence>
<accession>A0A370GTJ7</accession>
<evidence type="ECO:0000256" key="1">
    <source>
        <dbReference type="ARBA" id="ARBA00004974"/>
    </source>
</evidence>
<proteinExistence type="inferred from homology"/>
<dbReference type="UniPathway" id="UPA00047">
    <property type="reaction ID" value="UER00055"/>
</dbReference>
<comment type="pathway">
    <text evidence="1">Amino-acid biosynthesis; L-isoleucine biosynthesis; L-isoleucine from 2-oxobutanoate: step 1/4.</text>
</comment>
<evidence type="ECO:0000256" key="5">
    <source>
        <dbReference type="ARBA" id="ARBA00022630"/>
    </source>
</evidence>
<dbReference type="GO" id="GO:0005948">
    <property type="term" value="C:acetolactate synthase complex"/>
    <property type="evidence" value="ECO:0007669"/>
    <property type="project" value="TreeGrafter"/>
</dbReference>
<gene>
    <name evidence="16" type="ORF">DFR68_110227</name>
</gene>
<keyword evidence="8" id="KW-0100">Branched-chain amino acid biosynthesis</keyword>
<evidence type="ECO:0000256" key="11">
    <source>
        <dbReference type="SAM" id="MobiDB-lite"/>
    </source>
</evidence>
<name>A0A370GTJ7_9NOCA</name>
<dbReference type="InterPro" id="IPR029035">
    <property type="entry name" value="DHS-like_NAD/FAD-binding_dom"/>
</dbReference>
<keyword evidence="12" id="KW-0812">Transmembrane</keyword>
<dbReference type="GO" id="GO:0030976">
    <property type="term" value="F:thiamine pyrophosphate binding"/>
    <property type="evidence" value="ECO:0007669"/>
    <property type="project" value="InterPro"/>
</dbReference>